<dbReference type="OMA" id="MITEEFK"/>
<dbReference type="Proteomes" id="UP000008744">
    <property type="component" value="Unassembled WGS sequence"/>
</dbReference>
<reference evidence="2 3" key="1">
    <citation type="journal article" date="2007" name="Nature">
        <title>Evolution of genes and genomes on the Drosophila phylogeny.</title>
        <authorList>
            <consortium name="Drosophila 12 Genomes Consortium"/>
            <person name="Clark A.G."/>
            <person name="Eisen M.B."/>
            <person name="Smith D.R."/>
            <person name="Bergman C.M."/>
            <person name="Oliver B."/>
            <person name="Markow T.A."/>
            <person name="Kaufman T.C."/>
            <person name="Kellis M."/>
            <person name="Gelbart W."/>
            <person name="Iyer V.N."/>
            <person name="Pollard D.A."/>
            <person name="Sackton T.B."/>
            <person name="Larracuente A.M."/>
            <person name="Singh N.D."/>
            <person name="Abad J.P."/>
            <person name="Abt D.N."/>
            <person name="Adryan B."/>
            <person name="Aguade M."/>
            <person name="Akashi H."/>
            <person name="Anderson W.W."/>
            <person name="Aquadro C.F."/>
            <person name="Ardell D.H."/>
            <person name="Arguello R."/>
            <person name="Artieri C.G."/>
            <person name="Barbash D.A."/>
            <person name="Barker D."/>
            <person name="Barsanti P."/>
            <person name="Batterham P."/>
            <person name="Batzoglou S."/>
            <person name="Begun D."/>
            <person name="Bhutkar A."/>
            <person name="Blanco E."/>
            <person name="Bosak S.A."/>
            <person name="Bradley R.K."/>
            <person name="Brand A.D."/>
            <person name="Brent M.R."/>
            <person name="Brooks A.N."/>
            <person name="Brown R.H."/>
            <person name="Butlin R.K."/>
            <person name="Caggese C."/>
            <person name="Calvi B.R."/>
            <person name="Bernardo de Carvalho A."/>
            <person name="Caspi A."/>
            <person name="Castrezana S."/>
            <person name="Celniker S.E."/>
            <person name="Chang J.L."/>
            <person name="Chapple C."/>
            <person name="Chatterji S."/>
            <person name="Chinwalla A."/>
            <person name="Civetta A."/>
            <person name="Clifton S.W."/>
            <person name="Comeron J.M."/>
            <person name="Costello J.C."/>
            <person name="Coyne J.A."/>
            <person name="Daub J."/>
            <person name="David R.G."/>
            <person name="Delcher A.L."/>
            <person name="Delehaunty K."/>
            <person name="Do C.B."/>
            <person name="Ebling H."/>
            <person name="Edwards K."/>
            <person name="Eickbush T."/>
            <person name="Evans J.D."/>
            <person name="Filipski A."/>
            <person name="Findeiss S."/>
            <person name="Freyhult E."/>
            <person name="Fulton L."/>
            <person name="Fulton R."/>
            <person name="Garcia A.C."/>
            <person name="Gardiner A."/>
            <person name="Garfield D.A."/>
            <person name="Garvin B.E."/>
            <person name="Gibson G."/>
            <person name="Gilbert D."/>
            <person name="Gnerre S."/>
            <person name="Godfrey J."/>
            <person name="Good R."/>
            <person name="Gotea V."/>
            <person name="Gravely B."/>
            <person name="Greenberg A.J."/>
            <person name="Griffiths-Jones S."/>
            <person name="Gross S."/>
            <person name="Guigo R."/>
            <person name="Gustafson E.A."/>
            <person name="Haerty W."/>
            <person name="Hahn M.W."/>
            <person name="Halligan D.L."/>
            <person name="Halpern A.L."/>
            <person name="Halter G.M."/>
            <person name="Han M.V."/>
            <person name="Heger A."/>
            <person name="Hillier L."/>
            <person name="Hinrichs A.S."/>
            <person name="Holmes I."/>
            <person name="Hoskins R.A."/>
            <person name="Hubisz M.J."/>
            <person name="Hultmark D."/>
            <person name="Huntley M.A."/>
            <person name="Jaffe D.B."/>
            <person name="Jagadeeshan S."/>
            <person name="Jeck W.R."/>
            <person name="Johnson J."/>
            <person name="Jones C.D."/>
            <person name="Jordan W.C."/>
            <person name="Karpen G.H."/>
            <person name="Kataoka E."/>
            <person name="Keightley P.D."/>
            <person name="Kheradpour P."/>
            <person name="Kirkness E.F."/>
            <person name="Koerich L.B."/>
            <person name="Kristiansen K."/>
            <person name="Kudrna D."/>
            <person name="Kulathinal R.J."/>
            <person name="Kumar S."/>
            <person name="Kwok R."/>
            <person name="Lander E."/>
            <person name="Langley C.H."/>
            <person name="Lapoint R."/>
            <person name="Lazzaro B.P."/>
            <person name="Lee S.J."/>
            <person name="Levesque L."/>
            <person name="Li R."/>
            <person name="Lin C.F."/>
            <person name="Lin M.F."/>
            <person name="Lindblad-Toh K."/>
            <person name="Llopart A."/>
            <person name="Long M."/>
            <person name="Low L."/>
            <person name="Lozovsky E."/>
            <person name="Lu J."/>
            <person name="Luo M."/>
            <person name="Machado C.A."/>
            <person name="Makalowski W."/>
            <person name="Marzo M."/>
            <person name="Matsuda M."/>
            <person name="Matzkin L."/>
            <person name="McAllister B."/>
            <person name="McBride C.S."/>
            <person name="McKernan B."/>
            <person name="McKernan K."/>
            <person name="Mendez-Lago M."/>
            <person name="Minx P."/>
            <person name="Mollenhauer M.U."/>
            <person name="Montooth K."/>
            <person name="Mount S.M."/>
            <person name="Mu X."/>
            <person name="Myers E."/>
            <person name="Negre B."/>
            <person name="Newfeld S."/>
            <person name="Nielsen R."/>
            <person name="Noor M.A."/>
            <person name="O'Grady P."/>
            <person name="Pachter L."/>
            <person name="Papaceit M."/>
            <person name="Parisi M.J."/>
            <person name="Parisi M."/>
            <person name="Parts L."/>
            <person name="Pedersen J.S."/>
            <person name="Pesole G."/>
            <person name="Phillippy A.M."/>
            <person name="Ponting C.P."/>
            <person name="Pop M."/>
            <person name="Porcelli D."/>
            <person name="Powell J.R."/>
            <person name="Prohaska S."/>
            <person name="Pruitt K."/>
            <person name="Puig M."/>
            <person name="Quesneville H."/>
            <person name="Ram K.R."/>
            <person name="Rand D."/>
            <person name="Rasmussen M.D."/>
            <person name="Reed L.K."/>
            <person name="Reenan R."/>
            <person name="Reily A."/>
            <person name="Remington K.A."/>
            <person name="Rieger T.T."/>
            <person name="Ritchie M.G."/>
            <person name="Robin C."/>
            <person name="Rogers Y.H."/>
            <person name="Rohde C."/>
            <person name="Rozas J."/>
            <person name="Rubenfield M.J."/>
            <person name="Ruiz A."/>
            <person name="Russo S."/>
            <person name="Salzberg S.L."/>
            <person name="Sanchez-Gracia A."/>
            <person name="Saranga D.J."/>
            <person name="Sato H."/>
            <person name="Schaeffer S.W."/>
            <person name="Schatz M.C."/>
            <person name="Schlenke T."/>
            <person name="Schwartz R."/>
            <person name="Segarra C."/>
            <person name="Singh R.S."/>
            <person name="Sirot L."/>
            <person name="Sirota M."/>
            <person name="Sisneros N.B."/>
            <person name="Smith C.D."/>
            <person name="Smith T.F."/>
            <person name="Spieth J."/>
            <person name="Stage D.E."/>
            <person name="Stark A."/>
            <person name="Stephan W."/>
            <person name="Strausberg R.L."/>
            <person name="Strempel S."/>
            <person name="Sturgill D."/>
            <person name="Sutton G."/>
            <person name="Sutton G.G."/>
            <person name="Tao W."/>
            <person name="Teichmann S."/>
            <person name="Tobari Y.N."/>
            <person name="Tomimura Y."/>
            <person name="Tsolas J.M."/>
            <person name="Valente V.L."/>
            <person name="Venter E."/>
            <person name="Venter J.C."/>
            <person name="Vicario S."/>
            <person name="Vieira F.G."/>
            <person name="Vilella A.J."/>
            <person name="Villasante A."/>
            <person name="Walenz B."/>
            <person name="Wang J."/>
            <person name="Wasserman M."/>
            <person name="Watts T."/>
            <person name="Wilson D."/>
            <person name="Wilson R.K."/>
            <person name="Wing R.A."/>
            <person name="Wolfner M.F."/>
            <person name="Wong A."/>
            <person name="Wong G.K."/>
            <person name="Wu C.I."/>
            <person name="Wu G."/>
            <person name="Yamamoto D."/>
            <person name="Yang H.P."/>
            <person name="Yang S.P."/>
            <person name="Yorke J.A."/>
            <person name="Yoshida K."/>
            <person name="Zdobnov E."/>
            <person name="Zhang P."/>
            <person name="Zhang Y."/>
            <person name="Zimin A.V."/>
            <person name="Baldwin J."/>
            <person name="Abdouelleil A."/>
            <person name="Abdulkadir J."/>
            <person name="Abebe A."/>
            <person name="Abera B."/>
            <person name="Abreu J."/>
            <person name="Acer S.C."/>
            <person name="Aftuck L."/>
            <person name="Alexander A."/>
            <person name="An P."/>
            <person name="Anderson E."/>
            <person name="Anderson S."/>
            <person name="Arachi H."/>
            <person name="Azer M."/>
            <person name="Bachantsang P."/>
            <person name="Barry A."/>
            <person name="Bayul T."/>
            <person name="Berlin A."/>
            <person name="Bessette D."/>
            <person name="Bloom T."/>
            <person name="Blye J."/>
            <person name="Boguslavskiy L."/>
            <person name="Bonnet C."/>
            <person name="Boukhgalter B."/>
            <person name="Bourzgui I."/>
            <person name="Brown A."/>
            <person name="Cahill P."/>
            <person name="Channer S."/>
            <person name="Cheshatsang Y."/>
            <person name="Chuda L."/>
            <person name="Citroen M."/>
            <person name="Collymore A."/>
            <person name="Cooke P."/>
            <person name="Costello M."/>
            <person name="D'Aco K."/>
            <person name="Daza R."/>
            <person name="De Haan G."/>
            <person name="DeGray S."/>
            <person name="DeMaso C."/>
            <person name="Dhargay N."/>
            <person name="Dooley K."/>
            <person name="Dooley E."/>
            <person name="Doricent M."/>
            <person name="Dorje P."/>
            <person name="Dorjee K."/>
            <person name="Dupes A."/>
            <person name="Elong R."/>
            <person name="Falk J."/>
            <person name="Farina A."/>
            <person name="Faro S."/>
            <person name="Ferguson D."/>
            <person name="Fisher S."/>
            <person name="Foley C.D."/>
            <person name="Franke A."/>
            <person name="Friedrich D."/>
            <person name="Gadbois L."/>
            <person name="Gearin G."/>
            <person name="Gearin C.R."/>
            <person name="Giannoukos G."/>
            <person name="Goode T."/>
            <person name="Graham J."/>
            <person name="Grandbois E."/>
            <person name="Grewal S."/>
            <person name="Gyaltsen K."/>
            <person name="Hafez N."/>
            <person name="Hagos B."/>
            <person name="Hall J."/>
            <person name="Henson C."/>
            <person name="Hollinger A."/>
            <person name="Honan T."/>
            <person name="Huard M.D."/>
            <person name="Hughes L."/>
            <person name="Hurhula B."/>
            <person name="Husby M.E."/>
            <person name="Kamat A."/>
            <person name="Kanga B."/>
            <person name="Kashin S."/>
            <person name="Khazanovich D."/>
            <person name="Kisner P."/>
            <person name="Lance K."/>
            <person name="Lara M."/>
            <person name="Lee W."/>
            <person name="Lennon N."/>
            <person name="Letendre F."/>
            <person name="LeVine R."/>
            <person name="Lipovsky A."/>
            <person name="Liu X."/>
            <person name="Liu J."/>
            <person name="Liu S."/>
            <person name="Lokyitsang T."/>
            <person name="Lokyitsang Y."/>
            <person name="Lubonja R."/>
            <person name="Lui A."/>
            <person name="MacDonald P."/>
            <person name="Magnisalis V."/>
            <person name="Maru K."/>
            <person name="Matthews C."/>
            <person name="McCusker W."/>
            <person name="McDonough S."/>
            <person name="Mehta T."/>
            <person name="Meldrim J."/>
            <person name="Meneus L."/>
            <person name="Mihai O."/>
            <person name="Mihalev A."/>
            <person name="Mihova T."/>
            <person name="Mittelman R."/>
            <person name="Mlenga V."/>
            <person name="Montmayeur A."/>
            <person name="Mulrain L."/>
            <person name="Navidi A."/>
            <person name="Naylor J."/>
            <person name="Negash T."/>
            <person name="Nguyen T."/>
            <person name="Nguyen N."/>
            <person name="Nicol R."/>
            <person name="Norbu C."/>
            <person name="Norbu N."/>
            <person name="Novod N."/>
            <person name="O'Neill B."/>
            <person name="Osman S."/>
            <person name="Markiewicz E."/>
            <person name="Oyono O.L."/>
            <person name="Patti C."/>
            <person name="Phunkhang P."/>
            <person name="Pierre F."/>
            <person name="Priest M."/>
            <person name="Raghuraman S."/>
            <person name="Rege F."/>
            <person name="Reyes R."/>
            <person name="Rise C."/>
            <person name="Rogov P."/>
            <person name="Ross K."/>
            <person name="Ryan E."/>
            <person name="Settipalli S."/>
            <person name="Shea T."/>
            <person name="Sherpa N."/>
            <person name="Shi L."/>
            <person name="Shih D."/>
            <person name="Sparrow T."/>
            <person name="Spaulding J."/>
            <person name="Stalker J."/>
            <person name="Stange-Thomann N."/>
            <person name="Stavropoulos S."/>
            <person name="Stone C."/>
            <person name="Strader C."/>
            <person name="Tesfaye S."/>
            <person name="Thomson T."/>
            <person name="Thoulutsang Y."/>
            <person name="Thoulutsang D."/>
            <person name="Topham K."/>
            <person name="Topping I."/>
            <person name="Tsamla T."/>
            <person name="Vassiliev H."/>
            <person name="Vo A."/>
            <person name="Wangchuk T."/>
            <person name="Wangdi T."/>
            <person name="Weiand M."/>
            <person name="Wilkinson J."/>
            <person name="Wilson A."/>
            <person name="Yadav S."/>
            <person name="Young G."/>
            <person name="Yu Q."/>
            <person name="Zembek L."/>
            <person name="Zhong D."/>
            <person name="Zimmer A."/>
            <person name="Zwirko Z."/>
            <person name="Jaffe D.B."/>
            <person name="Alvarez P."/>
            <person name="Brockman W."/>
            <person name="Butler J."/>
            <person name="Chin C."/>
            <person name="Gnerre S."/>
            <person name="Grabherr M."/>
            <person name="Kleber M."/>
            <person name="Mauceli E."/>
            <person name="MacCallum I."/>
        </authorList>
    </citation>
    <scope>NUCLEOTIDE SEQUENCE [LARGE SCALE GENOMIC DNA]</scope>
    <source>
        <strain evidence="3">MSH-3 / Tucson 14011-0111.49</strain>
    </source>
</reference>
<name>B4HCA9_DROPE</name>
<proteinExistence type="predicted"/>
<keyword evidence="3" id="KW-1185">Reference proteome</keyword>
<evidence type="ECO:0000313" key="2">
    <source>
        <dbReference type="EMBL" id="EDW25717.1"/>
    </source>
</evidence>
<evidence type="ECO:0000313" key="3">
    <source>
        <dbReference type="Proteomes" id="UP000008744"/>
    </source>
</evidence>
<organism evidence="3">
    <name type="scientific">Drosophila persimilis</name>
    <name type="common">Fruit fly</name>
    <dbReference type="NCBI Taxonomy" id="7234"/>
    <lineage>
        <taxon>Eukaryota</taxon>
        <taxon>Metazoa</taxon>
        <taxon>Ecdysozoa</taxon>
        <taxon>Arthropoda</taxon>
        <taxon>Hexapoda</taxon>
        <taxon>Insecta</taxon>
        <taxon>Pterygota</taxon>
        <taxon>Neoptera</taxon>
        <taxon>Endopterygota</taxon>
        <taxon>Diptera</taxon>
        <taxon>Brachycera</taxon>
        <taxon>Muscomorpha</taxon>
        <taxon>Ephydroidea</taxon>
        <taxon>Drosophilidae</taxon>
        <taxon>Drosophila</taxon>
        <taxon>Sophophora</taxon>
    </lineage>
</organism>
<evidence type="ECO:0000256" key="1">
    <source>
        <dbReference type="SAM" id="MobiDB-lite"/>
    </source>
</evidence>
<sequence length="229" mass="24263">MEVGTAADASDTSMASVGASSSSSVPTRRRGRPKSTAAKKGAKKIGLGIGLTGEQPIPAERSPPPSLPFAEASAATTNRYDELVMALAGERARMPPPPRPAAAAHTGTTVVTTAAKNPEETSKELVERVKKTVVPTLGVRVHEVRELKSGGAIIRTPSVSELRKVVPSSKFTEGGLGEFMEELFTKNLEETMITEEFKKSVHLGNTPWSVTDGATRSTLEVDVARMRVV</sequence>
<dbReference type="EMBL" id="CH479292">
    <property type="protein sequence ID" value="EDW25717.1"/>
    <property type="molecule type" value="Genomic_DNA"/>
</dbReference>
<gene>
    <name evidence="2" type="primary">Dper\GL21433</name>
    <name evidence="2" type="ORF">Dper_GL21433</name>
</gene>
<dbReference type="HOGENOM" id="CLU_1210899_0_0_1"/>
<accession>B4HCA9</accession>
<dbReference type="AlphaFoldDB" id="B4HCA9"/>
<feature type="compositionally biased region" description="Low complexity" evidence="1">
    <location>
        <begin position="1"/>
        <end position="26"/>
    </location>
</feature>
<protein>
    <submittedName>
        <fullName evidence="2">GL21433</fullName>
    </submittedName>
</protein>
<feature type="region of interest" description="Disordered" evidence="1">
    <location>
        <begin position="1"/>
        <end position="65"/>
    </location>
</feature>